<sequence>MLAVRFDGHCKIANNLILKCLIGDENFNNLPMNQGQTSSSSIPWHKTSMSLYKHTIQCSAAVQMFLNSNPLYWCFVPMTITDADQYDMYACSIKREIVDDQYQINDIPKPPSGYKFSKRQIEQQMEFFQKKLYNEPIYDRVPLHNAQVIAVLPPNTSNLFRRIIHSLFVTHTETKLNTLGHLFNPTVNINFHYHSVWCANLIRPSNSSL</sequence>
<protein>
    <submittedName>
        <fullName evidence="2">Uncharacterized protein</fullName>
    </submittedName>
</protein>
<proteinExistence type="predicted"/>
<name>A0A821Q7B8_9BILA</name>
<evidence type="ECO:0000313" key="2">
    <source>
        <dbReference type="EMBL" id="CAF4821024.1"/>
    </source>
</evidence>
<evidence type="ECO:0000313" key="3">
    <source>
        <dbReference type="Proteomes" id="UP000663838"/>
    </source>
</evidence>
<gene>
    <name evidence="1" type="ORF">KIK155_LOCUS20349</name>
    <name evidence="2" type="ORF">TOA249_LOCUS24584</name>
</gene>
<organism evidence="2 3">
    <name type="scientific">Rotaria socialis</name>
    <dbReference type="NCBI Taxonomy" id="392032"/>
    <lineage>
        <taxon>Eukaryota</taxon>
        <taxon>Metazoa</taxon>
        <taxon>Spiralia</taxon>
        <taxon>Gnathifera</taxon>
        <taxon>Rotifera</taxon>
        <taxon>Eurotatoria</taxon>
        <taxon>Bdelloidea</taxon>
        <taxon>Philodinida</taxon>
        <taxon>Philodinidae</taxon>
        <taxon>Rotaria</taxon>
    </lineage>
</organism>
<dbReference type="AlphaFoldDB" id="A0A821Q7B8"/>
<dbReference type="EMBL" id="CAJOBS010002529">
    <property type="protein sequence ID" value="CAF4821024.1"/>
    <property type="molecule type" value="Genomic_DNA"/>
</dbReference>
<comment type="caution">
    <text evidence="2">The sequence shown here is derived from an EMBL/GenBank/DDBJ whole genome shotgun (WGS) entry which is preliminary data.</text>
</comment>
<reference evidence="2" key="1">
    <citation type="submission" date="2021-02" db="EMBL/GenBank/DDBJ databases">
        <authorList>
            <person name="Nowell W R."/>
        </authorList>
    </citation>
    <scope>NUCLEOTIDE SEQUENCE</scope>
</reference>
<accession>A0A821Q7B8</accession>
<dbReference type="Proteomes" id="UP000663865">
    <property type="component" value="Unassembled WGS sequence"/>
</dbReference>
<dbReference type="Proteomes" id="UP000663838">
    <property type="component" value="Unassembled WGS sequence"/>
</dbReference>
<evidence type="ECO:0000313" key="1">
    <source>
        <dbReference type="EMBL" id="CAF3589104.1"/>
    </source>
</evidence>
<dbReference type="EMBL" id="CAJNYV010003569">
    <property type="protein sequence ID" value="CAF3589104.1"/>
    <property type="molecule type" value="Genomic_DNA"/>
</dbReference>